<accession>T1HVN0</accession>
<comment type="function">
    <text evidence="2">Catalyzes the oxidation of either pyridoxine 5'-phosphate (PNP) or pyridoxamine 5'-phosphate (PMP) into pyridoxal 5'-phosphate (PLP).</text>
</comment>
<organism evidence="11 12">
    <name type="scientific">Rhodnius prolixus</name>
    <name type="common">Triatomid bug</name>
    <dbReference type="NCBI Taxonomy" id="13249"/>
    <lineage>
        <taxon>Eukaryota</taxon>
        <taxon>Metazoa</taxon>
        <taxon>Ecdysozoa</taxon>
        <taxon>Arthropoda</taxon>
        <taxon>Hexapoda</taxon>
        <taxon>Insecta</taxon>
        <taxon>Pterygota</taxon>
        <taxon>Neoptera</taxon>
        <taxon>Paraneoptera</taxon>
        <taxon>Hemiptera</taxon>
        <taxon>Heteroptera</taxon>
        <taxon>Panheteroptera</taxon>
        <taxon>Cimicomorpha</taxon>
        <taxon>Reduviidae</taxon>
        <taxon>Triatominae</taxon>
        <taxon>Rhodnius</taxon>
    </lineage>
</organism>
<dbReference type="GO" id="GO:0004733">
    <property type="term" value="F:pyridoxamine phosphate oxidase activity"/>
    <property type="evidence" value="ECO:0007669"/>
    <property type="project" value="UniProtKB-EC"/>
</dbReference>
<evidence type="ECO:0000313" key="11">
    <source>
        <dbReference type="EnsemblMetazoa" id="RPRC008100-PA"/>
    </source>
</evidence>
<evidence type="ECO:0000256" key="7">
    <source>
        <dbReference type="ARBA" id="ARBA00022630"/>
    </source>
</evidence>
<dbReference type="PANTHER" id="PTHR10851:SF4">
    <property type="entry name" value="PYRIDOXAL 5'-PHOSPHATE SYNTHASE"/>
    <property type="match status" value="1"/>
</dbReference>
<evidence type="ECO:0000313" key="12">
    <source>
        <dbReference type="Proteomes" id="UP000015103"/>
    </source>
</evidence>
<evidence type="ECO:0000256" key="4">
    <source>
        <dbReference type="ARBA" id="ARBA00005037"/>
    </source>
</evidence>
<feature type="domain" description="Pyridoxamine 5'-phosphate oxidase N-terminal" evidence="10">
    <location>
        <begin position="37"/>
        <end position="112"/>
    </location>
</feature>
<name>T1HVN0_RHOPR</name>
<dbReference type="InterPro" id="IPR012349">
    <property type="entry name" value="Split_barrel_FMN-bd"/>
</dbReference>
<comment type="pathway">
    <text evidence="3">Cofactor metabolism; pyridoxal 5'-phosphate salvage; pyridoxal 5'-phosphate from pyridoxamine 5'-phosphate: step 1/1.</text>
</comment>
<evidence type="ECO:0000259" key="10">
    <source>
        <dbReference type="Pfam" id="PF01243"/>
    </source>
</evidence>
<evidence type="ECO:0000256" key="2">
    <source>
        <dbReference type="ARBA" id="ARBA00003691"/>
    </source>
</evidence>
<keyword evidence="12" id="KW-1185">Reference proteome</keyword>
<dbReference type="InterPro" id="IPR000659">
    <property type="entry name" value="Pyridox_Oxase"/>
</dbReference>
<dbReference type="InParanoid" id="T1HVN0"/>
<dbReference type="OMA" id="ITHRYTR"/>
<dbReference type="GO" id="GO:0010181">
    <property type="term" value="F:FMN binding"/>
    <property type="evidence" value="ECO:0007669"/>
    <property type="project" value="InterPro"/>
</dbReference>
<dbReference type="EnsemblMetazoa" id="RPRC008100-RA">
    <property type="protein sequence ID" value="RPRC008100-PA"/>
    <property type="gene ID" value="RPRC008100"/>
</dbReference>
<dbReference type="STRING" id="13249.T1HVN0"/>
<reference evidence="11" key="1">
    <citation type="submission" date="2015-05" db="UniProtKB">
        <authorList>
            <consortium name="EnsemblMetazoa"/>
        </authorList>
    </citation>
    <scope>IDENTIFICATION</scope>
</reference>
<dbReference type="AlphaFoldDB" id="T1HVN0"/>
<dbReference type="UniPathway" id="UPA01068">
    <property type="reaction ID" value="UER00304"/>
</dbReference>
<dbReference type="GO" id="GO:0008615">
    <property type="term" value="P:pyridoxine biosynthetic process"/>
    <property type="evidence" value="ECO:0007669"/>
    <property type="project" value="InterPro"/>
</dbReference>
<comment type="cofactor">
    <cofactor evidence="1">
        <name>FMN</name>
        <dbReference type="ChEBI" id="CHEBI:58210"/>
    </cofactor>
</comment>
<keyword evidence="8" id="KW-0288">FMN</keyword>
<dbReference type="PIRSF" id="PIRSF000190">
    <property type="entry name" value="Pyd_amn-ph_oxd"/>
    <property type="match status" value="1"/>
</dbReference>
<keyword evidence="7" id="KW-0285">Flavoprotein</keyword>
<dbReference type="SUPFAM" id="SSF50475">
    <property type="entry name" value="FMN-binding split barrel"/>
    <property type="match status" value="1"/>
</dbReference>
<dbReference type="EC" id="1.4.3.5" evidence="6"/>
<dbReference type="HOGENOM" id="CLU_032263_3_1_1"/>
<evidence type="ECO:0000256" key="1">
    <source>
        <dbReference type="ARBA" id="ARBA00001917"/>
    </source>
</evidence>
<evidence type="ECO:0000256" key="9">
    <source>
        <dbReference type="ARBA" id="ARBA00023002"/>
    </source>
</evidence>
<evidence type="ECO:0000256" key="3">
    <source>
        <dbReference type="ARBA" id="ARBA00004738"/>
    </source>
</evidence>
<dbReference type="Pfam" id="PF01243">
    <property type="entry name" value="PNPOx_N"/>
    <property type="match status" value="1"/>
</dbReference>
<evidence type="ECO:0000256" key="5">
    <source>
        <dbReference type="ARBA" id="ARBA00007301"/>
    </source>
</evidence>
<dbReference type="VEuPathDB" id="VectorBase:RPRC008100"/>
<sequence length="214" mass="25044">MEVKIEDTGFHKIQEVPENPFTLFKKWNHEQFTEGLSSKTLCFSTATKNGKVSARNVVLRRLDKDGFVIMTDNRSKKVAELEENPSVAMTFLWVYGNNDGTVLSRQVRAEGLINELPITDWKDIYDQEPLFCKIRAYVCHQGQKVVWDDLKEHHDKLFKEFSTGNHKLERPDHVRAYKMEPTMMEFYETLGQRIADRVLYLKENNVWEVSRIAA</sequence>
<keyword evidence="9" id="KW-0560">Oxidoreductase</keyword>
<dbReference type="Proteomes" id="UP000015103">
    <property type="component" value="Unassembled WGS sequence"/>
</dbReference>
<protein>
    <recommendedName>
        <fullName evidence="6">pyridoxal 5'-phosphate synthase</fullName>
        <ecNumber evidence="6">1.4.3.5</ecNumber>
    </recommendedName>
</protein>
<dbReference type="EMBL" id="ACPB03013799">
    <property type="status" value="NOT_ANNOTATED_CDS"/>
    <property type="molecule type" value="Genomic_DNA"/>
</dbReference>
<comment type="pathway">
    <text evidence="4">Cofactor metabolism; pyridoxal 5'-phosphate salvage; pyridoxal 5'-phosphate from pyridoxine 5'-phosphate: step 1/1.</text>
</comment>
<dbReference type="PANTHER" id="PTHR10851">
    <property type="entry name" value="PYRIDOXINE-5-PHOSPHATE OXIDASE"/>
    <property type="match status" value="1"/>
</dbReference>
<comment type="similarity">
    <text evidence="5">Belongs to the pyridoxamine 5'-phosphate oxidase family.</text>
</comment>
<evidence type="ECO:0000256" key="6">
    <source>
        <dbReference type="ARBA" id="ARBA00012801"/>
    </source>
</evidence>
<dbReference type="InterPro" id="IPR011576">
    <property type="entry name" value="Pyridox_Oxase_N"/>
</dbReference>
<dbReference type="Gene3D" id="2.30.110.10">
    <property type="entry name" value="Electron Transport, Fmn-binding Protein, Chain A"/>
    <property type="match status" value="1"/>
</dbReference>
<evidence type="ECO:0000256" key="8">
    <source>
        <dbReference type="ARBA" id="ARBA00022643"/>
    </source>
</evidence>
<proteinExistence type="inferred from homology"/>
<dbReference type="eggNOG" id="KOG2586">
    <property type="taxonomic scope" value="Eukaryota"/>
</dbReference>